<reference evidence="12 13" key="1">
    <citation type="submission" date="2024-04" db="EMBL/GenBank/DDBJ databases">
        <authorList>
            <person name="Wu Y.S."/>
            <person name="Zhang L."/>
        </authorList>
    </citation>
    <scope>NUCLEOTIDE SEQUENCE [LARGE SCALE GENOMIC DNA]</scope>
    <source>
        <strain evidence="12 13">KG-01</strain>
    </source>
</reference>
<name>A0ABU9LJK7_9BACL</name>
<keyword evidence="12" id="KW-0969">Cilium</keyword>
<comment type="similarity">
    <text evidence="2">Belongs to the FliJ family.</text>
</comment>
<feature type="coiled-coil region" evidence="11">
    <location>
        <begin position="68"/>
        <end position="102"/>
    </location>
</feature>
<dbReference type="RefSeq" id="WP_276309720.1">
    <property type="nucleotide sequence ID" value="NZ_JAMWHJ010000002.1"/>
</dbReference>
<dbReference type="Proteomes" id="UP001398420">
    <property type="component" value="Unassembled WGS sequence"/>
</dbReference>
<protein>
    <recommendedName>
        <fullName evidence="3">Flagellar FliJ protein</fullName>
    </recommendedName>
</protein>
<keyword evidence="8" id="KW-0653">Protein transport</keyword>
<dbReference type="Pfam" id="PF02050">
    <property type="entry name" value="FliJ"/>
    <property type="match status" value="1"/>
</dbReference>
<evidence type="ECO:0000256" key="7">
    <source>
        <dbReference type="ARBA" id="ARBA00022795"/>
    </source>
</evidence>
<evidence type="ECO:0000256" key="1">
    <source>
        <dbReference type="ARBA" id="ARBA00004413"/>
    </source>
</evidence>
<gene>
    <name evidence="12" type="primary">fliJ</name>
    <name evidence="12" type="ORF">AAF454_01285</name>
</gene>
<evidence type="ECO:0000256" key="9">
    <source>
        <dbReference type="ARBA" id="ARBA00023136"/>
    </source>
</evidence>
<keyword evidence="12" id="KW-0966">Cell projection</keyword>
<evidence type="ECO:0000256" key="3">
    <source>
        <dbReference type="ARBA" id="ARBA00020392"/>
    </source>
</evidence>
<dbReference type="Gene3D" id="1.10.287.1700">
    <property type="match status" value="1"/>
</dbReference>
<comment type="subcellular location">
    <subcellularLocation>
        <location evidence="1">Cell membrane</location>
        <topology evidence="1">Peripheral membrane protein</topology>
        <orientation evidence="1">Cytoplasmic side</orientation>
    </subcellularLocation>
</comment>
<dbReference type="NCBIfam" id="TIGR02473">
    <property type="entry name" value="flagell_FliJ"/>
    <property type="match status" value="1"/>
</dbReference>
<keyword evidence="12" id="KW-0282">Flagellum</keyword>
<evidence type="ECO:0000313" key="12">
    <source>
        <dbReference type="EMBL" id="MEL5987052.1"/>
    </source>
</evidence>
<comment type="caution">
    <text evidence="12">The sequence shown here is derived from an EMBL/GenBank/DDBJ whole genome shotgun (WGS) entry which is preliminary data.</text>
</comment>
<proteinExistence type="inferred from homology"/>
<keyword evidence="5" id="KW-1003">Cell membrane</keyword>
<keyword evidence="10" id="KW-1006">Bacterial flagellum protein export</keyword>
<keyword evidence="4" id="KW-0813">Transport</keyword>
<sequence>MANAYQYRFSQVMDIKEQEKNEAEMAYKESVTSFEEIATHMYDALKKKEDLLAFQQEKMQSGLSILEMHNYANFIDSMEKKIADLQEKVIQARSKMQWFEEKLLEVSLEFKKYEKMQERDYEAYQKEEDRLEMIQLDEISQIAFYNKEVW</sequence>
<dbReference type="EMBL" id="JBCEWA010000001">
    <property type="protein sequence ID" value="MEL5987052.1"/>
    <property type="molecule type" value="Genomic_DNA"/>
</dbReference>
<keyword evidence="6" id="KW-0145">Chemotaxis</keyword>
<keyword evidence="9" id="KW-0472">Membrane</keyword>
<keyword evidence="7" id="KW-1005">Bacterial flagellum biogenesis</keyword>
<evidence type="ECO:0000256" key="4">
    <source>
        <dbReference type="ARBA" id="ARBA00022448"/>
    </source>
</evidence>
<evidence type="ECO:0000313" key="13">
    <source>
        <dbReference type="Proteomes" id="UP001398420"/>
    </source>
</evidence>
<accession>A0ABU9LJK7</accession>
<keyword evidence="13" id="KW-1185">Reference proteome</keyword>
<organism evidence="12 13">
    <name type="scientific">Kurthia gibsonii</name>
    <dbReference type="NCBI Taxonomy" id="33946"/>
    <lineage>
        <taxon>Bacteria</taxon>
        <taxon>Bacillati</taxon>
        <taxon>Bacillota</taxon>
        <taxon>Bacilli</taxon>
        <taxon>Bacillales</taxon>
        <taxon>Caryophanaceae</taxon>
        <taxon>Kurthia</taxon>
    </lineage>
</organism>
<evidence type="ECO:0000256" key="10">
    <source>
        <dbReference type="ARBA" id="ARBA00023225"/>
    </source>
</evidence>
<evidence type="ECO:0000256" key="2">
    <source>
        <dbReference type="ARBA" id="ARBA00010004"/>
    </source>
</evidence>
<evidence type="ECO:0000256" key="6">
    <source>
        <dbReference type="ARBA" id="ARBA00022500"/>
    </source>
</evidence>
<dbReference type="InterPro" id="IPR053716">
    <property type="entry name" value="Flag_assembly_chemotaxis_eff"/>
</dbReference>
<keyword evidence="11" id="KW-0175">Coiled coil</keyword>
<evidence type="ECO:0000256" key="11">
    <source>
        <dbReference type="SAM" id="Coils"/>
    </source>
</evidence>
<dbReference type="InterPro" id="IPR012823">
    <property type="entry name" value="Flagell_FliJ"/>
</dbReference>
<evidence type="ECO:0000256" key="5">
    <source>
        <dbReference type="ARBA" id="ARBA00022475"/>
    </source>
</evidence>
<evidence type="ECO:0000256" key="8">
    <source>
        <dbReference type="ARBA" id="ARBA00022927"/>
    </source>
</evidence>